<evidence type="ECO:0000313" key="8">
    <source>
        <dbReference type="Proteomes" id="UP001501490"/>
    </source>
</evidence>
<protein>
    <recommendedName>
        <fullName evidence="5">Uronate isomerase</fullName>
        <ecNumber evidence="4">5.3.1.12</ecNumber>
    </recommendedName>
</protein>
<evidence type="ECO:0000256" key="6">
    <source>
        <dbReference type="ARBA" id="ARBA00023235"/>
    </source>
</evidence>
<evidence type="ECO:0000313" key="7">
    <source>
        <dbReference type="EMBL" id="GAA3642185.1"/>
    </source>
</evidence>
<dbReference type="PANTHER" id="PTHR30068:SF4">
    <property type="entry name" value="URONATE ISOMERASE"/>
    <property type="match status" value="1"/>
</dbReference>
<organism evidence="7 8">
    <name type="scientific">Microlunatus ginsengisoli</name>
    <dbReference type="NCBI Taxonomy" id="363863"/>
    <lineage>
        <taxon>Bacteria</taxon>
        <taxon>Bacillati</taxon>
        <taxon>Actinomycetota</taxon>
        <taxon>Actinomycetes</taxon>
        <taxon>Propionibacteriales</taxon>
        <taxon>Propionibacteriaceae</taxon>
        <taxon>Microlunatus</taxon>
    </lineage>
</organism>
<comment type="pathway">
    <text evidence="2">Carbohydrate metabolism; pentose and glucuronate interconversion.</text>
</comment>
<dbReference type="InterPro" id="IPR003766">
    <property type="entry name" value="Uronate_isomerase"/>
</dbReference>
<dbReference type="InterPro" id="IPR032466">
    <property type="entry name" value="Metal_Hydrolase"/>
</dbReference>
<comment type="catalytic activity">
    <reaction evidence="1">
        <text>D-glucuronate = D-fructuronate</text>
        <dbReference type="Rhea" id="RHEA:13049"/>
        <dbReference type="ChEBI" id="CHEBI:58720"/>
        <dbReference type="ChEBI" id="CHEBI:59863"/>
        <dbReference type="EC" id="5.3.1.12"/>
    </reaction>
</comment>
<dbReference type="Gene3D" id="3.20.20.140">
    <property type="entry name" value="Metal-dependent hydrolases"/>
    <property type="match status" value="1"/>
</dbReference>
<accession>A0ABP7AXI1</accession>
<dbReference type="EMBL" id="BAABAB010000052">
    <property type="protein sequence ID" value="GAA3642185.1"/>
    <property type="molecule type" value="Genomic_DNA"/>
</dbReference>
<reference evidence="8" key="1">
    <citation type="journal article" date="2019" name="Int. J. Syst. Evol. Microbiol.">
        <title>The Global Catalogue of Microorganisms (GCM) 10K type strain sequencing project: providing services to taxonomists for standard genome sequencing and annotation.</title>
        <authorList>
            <consortium name="The Broad Institute Genomics Platform"/>
            <consortium name="The Broad Institute Genome Sequencing Center for Infectious Disease"/>
            <person name="Wu L."/>
            <person name="Ma J."/>
        </authorList>
    </citation>
    <scope>NUCLEOTIDE SEQUENCE [LARGE SCALE GENOMIC DNA]</scope>
    <source>
        <strain evidence="8">JCM 16929</strain>
    </source>
</reference>
<dbReference type="RefSeq" id="WP_344809943.1">
    <property type="nucleotide sequence ID" value="NZ_BAABAB010000052.1"/>
</dbReference>
<evidence type="ECO:0000256" key="2">
    <source>
        <dbReference type="ARBA" id="ARBA00004892"/>
    </source>
</evidence>
<dbReference type="PANTHER" id="PTHR30068">
    <property type="entry name" value="URONATE ISOMERASE"/>
    <property type="match status" value="1"/>
</dbReference>
<evidence type="ECO:0000256" key="4">
    <source>
        <dbReference type="ARBA" id="ARBA00012546"/>
    </source>
</evidence>
<dbReference type="Gene3D" id="1.10.2020.10">
    <property type="entry name" value="uronate isomerase, domain 2, chain A"/>
    <property type="match status" value="1"/>
</dbReference>
<comment type="similarity">
    <text evidence="3">Belongs to the metallo-dependent hydrolases superfamily. Uronate isomerase family.</text>
</comment>
<evidence type="ECO:0000256" key="3">
    <source>
        <dbReference type="ARBA" id="ARBA00008397"/>
    </source>
</evidence>
<keyword evidence="6 7" id="KW-0413">Isomerase</keyword>
<gene>
    <name evidence="7" type="primary">uxaC_2</name>
    <name evidence="7" type="ORF">GCM10022236_51020</name>
</gene>
<keyword evidence="8" id="KW-1185">Reference proteome</keyword>
<sequence length="472" mass="49986">MSASASAGPAAVWPADPRSKALALELYEAVADRPLISVHNGLPARYLAEDLPITDPIGLLISHDQGLQALLRTAGIRTEFTVTDGWRAEHASRRAFVLLWRHLVGVWAQPWMRSEGDETARLAGLPPFRDDTDPEAVYDAVAARLVDDPVYPRRVLAAANLARFATSDDPADDLSAHRLLAEDPSLSGRVVPTFSPDRYLDPGHRGWRTDADLLAEVTGIGTEDLDGFLDALRQRRRYFLDRGAEASEHHSSDVAIARLAPSDAVRLFGLARSAELLPAEALALQGHLLAETGRMAADDGLALRLYPPAGFSAGTVDRPAADRGIVDRIGPLLADVGSAPGFRLQLFTIDTEAYAAEMVPAAAEHPALAAVPPTRFADDPAALRAIRVAAIGAEGPGRSLGVVDDMSAPFALPARHRLGRRLDAGALAELIVSGRLTEDQAHTALSDAVAQKGAVADTGAVVRSGSGRPGGP</sequence>
<dbReference type="Pfam" id="PF02614">
    <property type="entry name" value="UxaC"/>
    <property type="match status" value="1"/>
</dbReference>
<dbReference type="EC" id="5.3.1.12" evidence="4"/>
<evidence type="ECO:0000256" key="1">
    <source>
        <dbReference type="ARBA" id="ARBA00001165"/>
    </source>
</evidence>
<proteinExistence type="inferred from homology"/>
<dbReference type="Proteomes" id="UP001501490">
    <property type="component" value="Unassembled WGS sequence"/>
</dbReference>
<evidence type="ECO:0000256" key="5">
    <source>
        <dbReference type="ARBA" id="ARBA00020555"/>
    </source>
</evidence>
<dbReference type="GO" id="GO:0016853">
    <property type="term" value="F:isomerase activity"/>
    <property type="evidence" value="ECO:0007669"/>
    <property type="project" value="UniProtKB-KW"/>
</dbReference>
<dbReference type="SUPFAM" id="SSF51556">
    <property type="entry name" value="Metallo-dependent hydrolases"/>
    <property type="match status" value="1"/>
</dbReference>
<name>A0ABP7AXI1_9ACTN</name>
<comment type="caution">
    <text evidence="7">The sequence shown here is derived from an EMBL/GenBank/DDBJ whole genome shotgun (WGS) entry which is preliminary data.</text>
</comment>